<dbReference type="GO" id="GO:0008610">
    <property type="term" value="P:lipid biosynthetic process"/>
    <property type="evidence" value="ECO:0007669"/>
    <property type="project" value="UniProtKB-ARBA"/>
</dbReference>
<evidence type="ECO:0000256" key="2">
    <source>
        <dbReference type="ARBA" id="ARBA00022475"/>
    </source>
</evidence>
<protein>
    <submittedName>
        <fullName evidence="7">Uncharacterized protein</fullName>
    </submittedName>
</protein>
<dbReference type="GO" id="GO:0005886">
    <property type="term" value="C:plasma membrane"/>
    <property type="evidence" value="ECO:0007669"/>
    <property type="project" value="UniProtKB-SubCell"/>
</dbReference>
<keyword evidence="3" id="KW-0997">Cell inner membrane</keyword>
<dbReference type="EMBL" id="VSSQ01044560">
    <property type="protein sequence ID" value="MPM98386.1"/>
    <property type="molecule type" value="Genomic_DNA"/>
</dbReference>
<dbReference type="Pfam" id="PF03279">
    <property type="entry name" value="Lip_A_acyltrans"/>
    <property type="match status" value="1"/>
</dbReference>
<comment type="caution">
    <text evidence="7">The sequence shown here is derived from an EMBL/GenBank/DDBJ whole genome shotgun (WGS) entry which is preliminary data.</text>
</comment>
<evidence type="ECO:0000256" key="1">
    <source>
        <dbReference type="ARBA" id="ARBA00004533"/>
    </source>
</evidence>
<keyword evidence="5" id="KW-0472">Membrane</keyword>
<reference evidence="7" key="1">
    <citation type="submission" date="2019-08" db="EMBL/GenBank/DDBJ databases">
        <authorList>
            <person name="Kucharzyk K."/>
            <person name="Murdoch R.W."/>
            <person name="Higgins S."/>
            <person name="Loffler F."/>
        </authorList>
    </citation>
    <scope>NUCLEOTIDE SEQUENCE</scope>
</reference>
<keyword evidence="6" id="KW-0012">Acyltransferase</keyword>
<evidence type="ECO:0000256" key="5">
    <source>
        <dbReference type="ARBA" id="ARBA00023136"/>
    </source>
</evidence>
<keyword evidence="2" id="KW-1003">Cell membrane</keyword>
<evidence type="ECO:0000313" key="7">
    <source>
        <dbReference type="EMBL" id="MPM98386.1"/>
    </source>
</evidence>
<keyword evidence="4" id="KW-0808">Transferase</keyword>
<sequence length="88" mass="10188">MINGPEIISKAAGIPVIYMEMLREKRGSYLIRFHEITSNPKGCDPGFITNEFARLLEETIVGNPDNWLWSHKRWKRGAEENSQLRKNS</sequence>
<dbReference type="GO" id="GO:1901137">
    <property type="term" value="P:carbohydrate derivative biosynthetic process"/>
    <property type="evidence" value="ECO:0007669"/>
    <property type="project" value="UniProtKB-ARBA"/>
</dbReference>
<evidence type="ECO:0000256" key="4">
    <source>
        <dbReference type="ARBA" id="ARBA00022679"/>
    </source>
</evidence>
<dbReference type="GO" id="GO:0016746">
    <property type="term" value="F:acyltransferase activity"/>
    <property type="evidence" value="ECO:0007669"/>
    <property type="project" value="UniProtKB-KW"/>
</dbReference>
<organism evidence="7">
    <name type="scientific">bioreactor metagenome</name>
    <dbReference type="NCBI Taxonomy" id="1076179"/>
    <lineage>
        <taxon>unclassified sequences</taxon>
        <taxon>metagenomes</taxon>
        <taxon>ecological metagenomes</taxon>
    </lineage>
</organism>
<proteinExistence type="predicted"/>
<evidence type="ECO:0000256" key="3">
    <source>
        <dbReference type="ARBA" id="ARBA00022519"/>
    </source>
</evidence>
<gene>
    <name evidence="7" type="ORF">SDC9_145572</name>
</gene>
<dbReference type="InterPro" id="IPR004960">
    <property type="entry name" value="LipA_acyltrans"/>
</dbReference>
<dbReference type="AlphaFoldDB" id="A0A645E9U0"/>
<name>A0A645E9U0_9ZZZZ</name>
<evidence type="ECO:0000256" key="6">
    <source>
        <dbReference type="ARBA" id="ARBA00023315"/>
    </source>
</evidence>
<comment type="subcellular location">
    <subcellularLocation>
        <location evidence="1">Cell inner membrane</location>
    </subcellularLocation>
</comment>
<accession>A0A645E9U0</accession>